<dbReference type="Gramene" id="LPERR05G07220.1">
    <property type="protein sequence ID" value="LPERR05G07220.1"/>
    <property type="gene ID" value="LPERR05G07220"/>
</dbReference>
<dbReference type="STRING" id="77586.A0A0D9WEB7"/>
<dbReference type="EnsemblPlants" id="LPERR05G07220.1">
    <property type="protein sequence ID" value="LPERR05G07220.1"/>
    <property type="gene ID" value="LPERR05G07220"/>
</dbReference>
<feature type="domain" description="DUF1618" evidence="1">
    <location>
        <begin position="245"/>
        <end position="347"/>
    </location>
</feature>
<reference evidence="2 3" key="1">
    <citation type="submission" date="2012-08" db="EMBL/GenBank/DDBJ databases">
        <title>Oryza genome evolution.</title>
        <authorList>
            <person name="Wing R.A."/>
        </authorList>
    </citation>
    <scope>NUCLEOTIDE SEQUENCE</scope>
</reference>
<dbReference type="Pfam" id="PF07762">
    <property type="entry name" value="DUF1618"/>
    <property type="match status" value="1"/>
</dbReference>
<reference evidence="3" key="2">
    <citation type="submission" date="2013-12" db="EMBL/GenBank/DDBJ databases">
        <authorList>
            <person name="Yu Y."/>
            <person name="Lee S."/>
            <person name="de Baynast K."/>
            <person name="Wissotski M."/>
            <person name="Liu L."/>
            <person name="Talag J."/>
            <person name="Goicoechea J."/>
            <person name="Angelova A."/>
            <person name="Jetty R."/>
            <person name="Kudrna D."/>
            <person name="Golser W."/>
            <person name="Rivera L."/>
            <person name="Zhang J."/>
            <person name="Wing R."/>
        </authorList>
    </citation>
    <scope>NUCLEOTIDE SEQUENCE</scope>
</reference>
<organism evidence="2 3">
    <name type="scientific">Leersia perrieri</name>
    <dbReference type="NCBI Taxonomy" id="77586"/>
    <lineage>
        <taxon>Eukaryota</taxon>
        <taxon>Viridiplantae</taxon>
        <taxon>Streptophyta</taxon>
        <taxon>Embryophyta</taxon>
        <taxon>Tracheophyta</taxon>
        <taxon>Spermatophyta</taxon>
        <taxon>Magnoliopsida</taxon>
        <taxon>Liliopsida</taxon>
        <taxon>Poales</taxon>
        <taxon>Poaceae</taxon>
        <taxon>BOP clade</taxon>
        <taxon>Oryzoideae</taxon>
        <taxon>Oryzeae</taxon>
        <taxon>Oryzinae</taxon>
        <taxon>Leersia</taxon>
    </lineage>
</organism>
<evidence type="ECO:0000259" key="1">
    <source>
        <dbReference type="Pfam" id="PF07762"/>
    </source>
</evidence>
<proteinExistence type="predicted"/>
<dbReference type="HOGENOM" id="CLU_038425_0_0_1"/>
<dbReference type="PANTHER" id="PTHR33086:SF98">
    <property type="entry name" value="OS05G0468200 PROTEIN"/>
    <property type="match status" value="1"/>
</dbReference>
<sequence length="446" mass="48466">MHLQLRRALSAAATSSAQFRRAISTGGGASRPPPPWAVIRHAPAYESPSPRASFLVADPPRSSHLLVPDSLIEERPAPEPGSDMVGYLNGVVSATSGDGLLLVSYMDTHAPASVVPKLIAGTIPKKPSDLDGLDVFDPDMTRFVCNPVSGELFRLPDIDGTKKTILYNSPGLLTRRSSAGQGPPDSYAVAFLREDRNRGGTFNMRRFLSRAGEWEKLEGLPSPILIPRRIKLYTEVVAFAGRLWWADLTWGLISADPFSDRPELSFVELPRGSVWAMPWSGLVQMQGVYRRVGVSEGKLCYVELSQKDPEFILSSFALDDDARSWTLEHRVALGRLSGVNLNGGSLKDAPRIGVIDPLNSSVICVIVDKHLLSVDMDMGKVLDFSPINEKNEAPAWGITSVVKACVLPPWLASAKIPTAGTYSSNKGNAETNTLSDILVRVDKDKN</sequence>
<evidence type="ECO:0000313" key="2">
    <source>
        <dbReference type="EnsemblPlants" id="LPERR05G07220.1"/>
    </source>
</evidence>
<evidence type="ECO:0000313" key="3">
    <source>
        <dbReference type="Proteomes" id="UP000032180"/>
    </source>
</evidence>
<reference evidence="2" key="3">
    <citation type="submission" date="2015-04" db="UniProtKB">
        <authorList>
            <consortium name="EnsemblPlants"/>
        </authorList>
    </citation>
    <scope>IDENTIFICATION</scope>
</reference>
<accession>A0A0D9WEB7</accession>
<dbReference type="AlphaFoldDB" id="A0A0D9WEB7"/>
<dbReference type="InterPro" id="IPR011676">
    <property type="entry name" value="DUF1618"/>
</dbReference>
<keyword evidence="3" id="KW-1185">Reference proteome</keyword>
<dbReference type="eggNOG" id="ENOG502S3VB">
    <property type="taxonomic scope" value="Eukaryota"/>
</dbReference>
<protein>
    <recommendedName>
        <fullName evidence="1">DUF1618 domain-containing protein</fullName>
    </recommendedName>
</protein>
<dbReference type="PANTHER" id="PTHR33086">
    <property type="entry name" value="OS05G0468200 PROTEIN-RELATED"/>
    <property type="match status" value="1"/>
</dbReference>
<name>A0A0D9WEB7_9ORYZ</name>
<dbReference type="Proteomes" id="UP000032180">
    <property type="component" value="Chromosome 5"/>
</dbReference>